<dbReference type="GO" id="GO:0008017">
    <property type="term" value="F:microtubule binding"/>
    <property type="evidence" value="ECO:0007669"/>
    <property type="project" value="InterPro"/>
</dbReference>
<feature type="region of interest" description="Disordered" evidence="1">
    <location>
        <begin position="196"/>
        <end position="373"/>
    </location>
</feature>
<feature type="compositionally biased region" description="Polar residues" evidence="1">
    <location>
        <begin position="971"/>
        <end position="988"/>
    </location>
</feature>
<evidence type="ECO:0000313" key="4">
    <source>
        <dbReference type="Proteomes" id="UP000663844"/>
    </source>
</evidence>
<feature type="region of interest" description="Disordered" evidence="1">
    <location>
        <begin position="1546"/>
        <end position="1567"/>
    </location>
</feature>
<evidence type="ECO:0000256" key="1">
    <source>
        <dbReference type="SAM" id="MobiDB-lite"/>
    </source>
</evidence>
<feature type="compositionally biased region" description="Low complexity" evidence="1">
    <location>
        <begin position="1293"/>
        <end position="1305"/>
    </location>
</feature>
<feature type="compositionally biased region" description="Low complexity" evidence="1">
    <location>
        <begin position="1329"/>
        <end position="1341"/>
    </location>
</feature>
<feature type="compositionally biased region" description="Basic and acidic residues" evidence="1">
    <location>
        <begin position="492"/>
        <end position="502"/>
    </location>
</feature>
<dbReference type="InterPro" id="IPR025486">
    <property type="entry name" value="DUF4378"/>
</dbReference>
<feature type="region of interest" description="Disordered" evidence="1">
    <location>
        <begin position="414"/>
        <end position="445"/>
    </location>
</feature>
<feature type="compositionally biased region" description="Basic and acidic residues" evidence="1">
    <location>
        <begin position="337"/>
        <end position="349"/>
    </location>
</feature>
<accession>A0A818KDD0</accession>
<dbReference type="GO" id="GO:0005813">
    <property type="term" value="C:centrosome"/>
    <property type="evidence" value="ECO:0007669"/>
    <property type="project" value="InterPro"/>
</dbReference>
<dbReference type="Pfam" id="PF14309">
    <property type="entry name" value="DUF4378"/>
    <property type="match status" value="1"/>
</dbReference>
<feature type="compositionally biased region" description="Polar residues" evidence="1">
    <location>
        <begin position="223"/>
        <end position="255"/>
    </location>
</feature>
<comment type="caution">
    <text evidence="3">The sequence shown here is derived from an EMBL/GenBank/DDBJ whole genome shotgun (WGS) entry which is preliminary data.</text>
</comment>
<feature type="region of interest" description="Disordered" evidence="1">
    <location>
        <begin position="922"/>
        <end position="989"/>
    </location>
</feature>
<feature type="compositionally biased region" description="Basic and acidic residues" evidence="1">
    <location>
        <begin position="1113"/>
        <end position="1123"/>
    </location>
</feature>
<feature type="compositionally biased region" description="Basic and acidic residues" evidence="1">
    <location>
        <begin position="361"/>
        <end position="373"/>
    </location>
</feature>
<dbReference type="GO" id="GO:0034453">
    <property type="term" value="P:microtubule anchoring"/>
    <property type="evidence" value="ECO:0007669"/>
    <property type="project" value="InterPro"/>
</dbReference>
<feature type="compositionally biased region" description="Low complexity" evidence="1">
    <location>
        <begin position="1045"/>
        <end position="1067"/>
    </location>
</feature>
<reference evidence="3" key="1">
    <citation type="submission" date="2021-02" db="EMBL/GenBank/DDBJ databases">
        <authorList>
            <person name="Nowell W R."/>
        </authorList>
    </citation>
    <scope>NUCLEOTIDE SEQUENCE</scope>
</reference>
<dbReference type="CDD" id="cd23767">
    <property type="entry name" value="IQCD"/>
    <property type="match status" value="1"/>
</dbReference>
<feature type="compositionally biased region" description="Basic and acidic residues" evidence="1">
    <location>
        <begin position="1072"/>
        <end position="1104"/>
    </location>
</feature>
<feature type="compositionally biased region" description="Polar residues" evidence="1">
    <location>
        <begin position="350"/>
        <end position="360"/>
    </location>
</feature>
<feature type="domain" description="DUF4378" evidence="2">
    <location>
        <begin position="1771"/>
        <end position="1912"/>
    </location>
</feature>
<dbReference type="PANTHER" id="PTHR13958:SF3">
    <property type="entry name" value="CAP-GLY DOMAIN-CONTAINING PROTEIN-RELATED"/>
    <property type="match status" value="1"/>
</dbReference>
<feature type="compositionally biased region" description="Basic and acidic residues" evidence="1">
    <location>
        <begin position="1513"/>
        <end position="1522"/>
    </location>
</feature>
<organism evidence="3 4">
    <name type="scientific">Adineta steineri</name>
    <dbReference type="NCBI Taxonomy" id="433720"/>
    <lineage>
        <taxon>Eukaryota</taxon>
        <taxon>Metazoa</taxon>
        <taxon>Spiralia</taxon>
        <taxon>Gnathifera</taxon>
        <taxon>Rotifera</taxon>
        <taxon>Eurotatoria</taxon>
        <taxon>Bdelloidea</taxon>
        <taxon>Adinetida</taxon>
        <taxon>Adinetidae</taxon>
        <taxon>Adineta</taxon>
    </lineage>
</organism>
<name>A0A818KDD0_9BILA</name>
<feature type="region of interest" description="Disordered" evidence="1">
    <location>
        <begin position="1636"/>
        <end position="1655"/>
    </location>
</feature>
<feature type="compositionally biased region" description="Low complexity" evidence="1">
    <location>
        <begin position="1183"/>
        <end position="1193"/>
    </location>
</feature>
<feature type="compositionally biased region" description="Low complexity" evidence="1">
    <location>
        <begin position="863"/>
        <end position="873"/>
    </location>
</feature>
<feature type="compositionally biased region" description="Basic and acidic residues" evidence="1">
    <location>
        <begin position="955"/>
        <end position="970"/>
    </location>
</feature>
<feature type="region of interest" description="Disordered" evidence="1">
    <location>
        <begin position="721"/>
        <end position="779"/>
    </location>
</feature>
<feature type="region of interest" description="Disordered" evidence="1">
    <location>
        <begin position="150"/>
        <end position="184"/>
    </location>
</feature>
<feature type="region of interest" description="Disordered" evidence="1">
    <location>
        <begin position="458"/>
        <end position="516"/>
    </location>
</feature>
<evidence type="ECO:0000259" key="2">
    <source>
        <dbReference type="Pfam" id="PF14309"/>
    </source>
</evidence>
<feature type="compositionally biased region" description="Polar residues" evidence="1">
    <location>
        <begin position="505"/>
        <end position="514"/>
    </location>
</feature>
<feature type="compositionally biased region" description="Low complexity" evidence="1">
    <location>
        <begin position="1401"/>
        <end position="1413"/>
    </location>
</feature>
<feature type="compositionally biased region" description="Low complexity" evidence="1">
    <location>
        <begin position="1149"/>
        <end position="1158"/>
    </location>
</feature>
<dbReference type="PROSITE" id="PS50096">
    <property type="entry name" value="IQ"/>
    <property type="match status" value="1"/>
</dbReference>
<gene>
    <name evidence="3" type="ORF">OXD698_LOCUS3883</name>
</gene>
<dbReference type="InterPro" id="IPR028750">
    <property type="entry name" value="CEP350/CC187"/>
</dbReference>
<feature type="compositionally biased region" description="Polar residues" evidence="1">
    <location>
        <begin position="940"/>
        <end position="949"/>
    </location>
</feature>
<feature type="compositionally biased region" description="Low complexity" evidence="1">
    <location>
        <begin position="426"/>
        <end position="438"/>
    </location>
</feature>
<feature type="region of interest" description="Disordered" evidence="1">
    <location>
        <begin position="1044"/>
        <end position="1498"/>
    </location>
</feature>
<feature type="compositionally biased region" description="Low complexity" evidence="1">
    <location>
        <begin position="735"/>
        <end position="746"/>
    </location>
</feature>
<proteinExistence type="predicted"/>
<feature type="compositionally biased region" description="Basic and acidic residues" evidence="1">
    <location>
        <begin position="196"/>
        <end position="205"/>
    </location>
</feature>
<feature type="compositionally biased region" description="Low complexity" evidence="1">
    <location>
        <begin position="297"/>
        <end position="307"/>
    </location>
</feature>
<dbReference type="Proteomes" id="UP000663844">
    <property type="component" value="Unassembled WGS sequence"/>
</dbReference>
<dbReference type="EMBL" id="CAJOAZ010000141">
    <property type="protein sequence ID" value="CAF3550059.1"/>
    <property type="molecule type" value="Genomic_DNA"/>
</dbReference>
<feature type="compositionally biased region" description="Low complexity" evidence="1">
    <location>
        <begin position="1165"/>
        <end position="1175"/>
    </location>
</feature>
<sequence length="1934" mass="219762">MSSSNSHSHIEPSWKTYYDAKKLLRQTEQRLKDAREYYPHVHLNNNNNHYENNDLSNLSSTSYLHHNDTSLIHAGNRSMLNDERTNNKHQLLDSEALLTIRRKISKQKIAAERRAEQLFHSQSDAGHMFETYRPHSTYSTSASLQNLHYSPHRQQRLSPPKPQPPIAYSSHLSQSQSFPSELDTVLQHSTSARILHRENDFERQSFHQPTTRKSIRTMPRENYSLSNGRTTQQRSASASNSGTTKYQDISSSHFLTANDGPRLKHVRRVESAHVSSSSAVKNSLITPDSWRTDPIITKKSSSTSQQEKSSKKKTSNEILIKRTKTDIEETLGQNNQRTEKIIKPKRDTSASKTSVLTTEKTPSKPKSDDDKRKLQDYIQQKRQHEEMFSNEKRLKDEQERIRRDKFKKFNEQIKETSHQHLPSSVTKRTSTFTPTTPKELTEQTRQRLLRVLGPATDYHINSPLEQPSFLERSSSSSSSSNESVIEVQPVRSNDHSNMRSRSEPPAQNGTTSKNAQRHENLLRWAVDLTRDCDVVENRFKYLRPDRILPFGTIPASYKHLQQDDGNIRNQTSHYDTNHSETNKSSNVSRLSRGLNSNRLNDYSNHQVSNDLSSDRRIHRDRAAAKIQAAYRGYTVRKSLPWLNDKPNHLDNEYNNKRSNHYLENASININIHLTKNNYPVDSTLLRYYENQPINDYQQQSIKKASILPLYSDDYDNVPNSLSSNLSTPINHIRRPPSTASSTSTTPIPSPEPQVPSQNERRRSISPPLPPKMSPDNGRPLHQLIQPIFQRINDENREQTDSMSRVQNLSNNTLPQQPIAKSPIRPPLLSSSTSTNQKRRSLSPQPPQQQLIPNTHPRHRTALTSSPPTSSSESILTAREKRVRQKFNSDIELQAYEKRLKDIEKKIRQLVKRAFEIFDENRSVSSPPTVARTVKPDIRTKPSNLSQDELSVNEEPSIHQKDTELIKKDNDTSSSSNQQRQSDVVTSDASDLECRVRAYREQLKAKKLELERLKQRKNKEILRRQEDELKKQIESYDHEIQTLRLQPVQQEQTVPVPSSSSSSSSSSSIQRSKSNEKKNLSHDNEDKEVDLRLLQTPRDERDTQHDALSIPIDLKQDYDSRRTSIESTKAPLDLNTNLPVSSKEEEEESVSSSLSSSSKSSEKPIKLPSPQISKSPSPSPSPSPSESSQTTSSSKQERSKSPSPPPPPPLASSEPIKSISVVTENRAKSPTSPAPSESSTSSYSSVPERLKSPTPPPTSSQPIRSTQERIKSPSPPLSQSIKSTSSLIQERIKSPSLSESSSSSLEKYIKPSVPPEPIQSTASVQERIKSPSSSSSESSSSSVDKHIKPSEPIKSTSSSIQERIKSPSSSASSSSSIDKHFKSPVPPEPIQSTSSVQERIKSLSLSSSESTSVSIQNHIKSSSPAAPSERIQSISSSTQPHVKSPSPPILESIKSPSIHEQTPIPIIPRQRSHTSSTNNDYDEDFSETSHSQIETSGKIKIDDIDIESIEEDIDVKHSTHDTNHSSTSKSSGDEQSEILVLVKKSANNTPREPDQSNLPNEIFPSSPRLQKIETDDTSHDISEVDDGNQYIEQQKKADILTETLIKVFIEEAIQQGKEIVYRKSQNSFTKEVSEWLSDEDLTDEENNNKQIPNNHDEDVDNVIQTLAIQQEFLEQLDAAANGNHENDELNLDLSHLEDKNPDGSQVDNSARLAIDIPIKPVVPHTCEQVSQLCHEALTILYNHNTDFSDRSSIDRAIPASYFAIDFSSNQNEETENDDIQRSRHAYNQMIFDLCVELLHEMYSPNIRLTKYPEWQKTKLISKRFYRSNKPKTRDEAENFIEKKIFEILNLIPRQIVYSKWRMLIDRRHGHEQFEMVLDEELRRTENSWIDYDDDCIRIKFDISEHIFEQLIQETLVDCIDVINKKLSLSSNSTRL</sequence>
<feature type="compositionally biased region" description="Low complexity" evidence="1">
    <location>
        <begin position="1228"/>
        <end position="1246"/>
    </location>
</feature>
<feature type="compositionally biased region" description="Polar residues" evidence="1">
    <location>
        <begin position="1414"/>
        <end position="1440"/>
    </location>
</feature>
<feature type="region of interest" description="Disordered" evidence="1">
    <location>
        <begin position="1513"/>
        <end position="1534"/>
    </location>
</feature>
<evidence type="ECO:0000313" key="3">
    <source>
        <dbReference type="EMBL" id="CAF3550059.1"/>
    </source>
</evidence>
<feature type="region of interest" description="Disordered" evidence="1">
    <location>
        <begin position="563"/>
        <end position="590"/>
    </location>
</feature>
<dbReference type="PANTHER" id="PTHR13958">
    <property type="entry name" value="CENTROSOME-ASSOCIATED PROTEIN 350"/>
    <property type="match status" value="1"/>
</dbReference>
<feature type="compositionally biased region" description="Low complexity" evidence="1">
    <location>
        <begin position="1365"/>
        <end position="1375"/>
    </location>
</feature>
<protein>
    <recommendedName>
        <fullName evidence="2">DUF4378 domain-containing protein</fullName>
    </recommendedName>
</protein>
<feature type="compositionally biased region" description="Polar residues" evidence="1">
    <location>
        <begin position="1276"/>
        <end position="1287"/>
    </location>
</feature>
<feature type="compositionally biased region" description="Low complexity" evidence="1">
    <location>
        <begin position="169"/>
        <end position="180"/>
    </location>
</feature>
<feature type="compositionally biased region" description="Polar residues" evidence="1">
    <location>
        <begin position="1546"/>
        <end position="1558"/>
    </location>
</feature>
<feature type="region of interest" description="Disordered" evidence="1">
    <location>
        <begin position="809"/>
        <end position="875"/>
    </location>
</feature>